<evidence type="ECO:0000256" key="4">
    <source>
        <dbReference type="SAM" id="MobiDB-lite"/>
    </source>
</evidence>
<dbReference type="InterPro" id="IPR036322">
    <property type="entry name" value="WD40_repeat_dom_sf"/>
</dbReference>
<sequence>MPVRIDLTSNASVRMIDVNEDNLACAYLANLYIPIFSLDTSKIIRRIEVANQIAGIHFTHKKKHVFYAIDDSFGLHTFDTRTDSKKKSRLNPESENHNVVATALSSNGETLAVASAEFGGGILDVRGSRRRENHPHVVSLYDTRMAGEPITSYYKRFKADVTGMEFYLNGHDLLIGDQSGSIQVFDTTLRDEDNAFRWGRYVKGPITKVGIINKRIVYTISNKSEASVFVDAKGKLEVLYGAVSETSSQSIEKVSKAYFKKPEWCAGLVKGVDDNLPLVAVHGVDKKNFLSLTAMDQNGIREATPMLSYNGHVGEVKCMKATPELLLTGGEDGKVVVQIANFRNPKFGEDMIEHHRLTIKRGDLAELEEKGKADNSENSEDSDEEDSGKKPSTSSAMNNSSASSSSAASSPAKKVKKEESDKEDSDDDEDSSESDSSESDDDKDPKQKEKERKKKERERRRQLKREKEKEERRKAKEKKKKEKEEKERKEKEAAKAKKRAAKEAKEQEEADRKKKAKEAKKKEREAKEEAEKEEKRKEKERKKKERAELKAKEVAEKAKEDQATQEKERKEAQKKQEAKEKAAKEERKAKEREAAKEKERQAAKAKESSKDDKSSKDKPSTSEASSSSRTVPTSEKSSLERREEYDRIKAERRAAERAKDPVAFDAERERRRLAKLAETPEQRAERKAKAREERRKQREEEERAMAENGAKRPRVE</sequence>
<accession>G0MXA7</accession>
<feature type="compositionally biased region" description="Acidic residues" evidence="4">
    <location>
        <begin position="421"/>
        <end position="442"/>
    </location>
</feature>
<feature type="compositionally biased region" description="Basic and acidic residues" evidence="4">
    <location>
        <begin position="482"/>
        <end position="512"/>
    </location>
</feature>
<dbReference type="Gene3D" id="2.130.10.10">
    <property type="entry name" value="YVTN repeat-like/Quinoprotein amine dehydrogenase"/>
    <property type="match status" value="1"/>
</dbReference>
<proteinExistence type="predicted"/>
<dbReference type="PANTHER" id="PTHR22889">
    <property type="entry name" value="WD REPEAT-CONTAINING PROTEIN 89"/>
    <property type="match status" value="1"/>
</dbReference>
<dbReference type="eggNOG" id="ENOG502QTCV">
    <property type="taxonomic scope" value="Eukaryota"/>
</dbReference>
<dbReference type="FunCoup" id="G0MXA7">
    <property type="interactions" value="87"/>
</dbReference>
<dbReference type="SUPFAM" id="SSF50978">
    <property type="entry name" value="WD40 repeat-like"/>
    <property type="match status" value="1"/>
</dbReference>
<feature type="compositionally biased region" description="Basic residues" evidence="4">
    <location>
        <begin position="451"/>
        <end position="464"/>
    </location>
</feature>
<evidence type="ECO:0000313" key="6">
    <source>
        <dbReference type="Proteomes" id="UP000008068"/>
    </source>
</evidence>
<feature type="compositionally biased region" description="Basic and acidic residues" evidence="4">
    <location>
        <begin position="678"/>
        <end position="716"/>
    </location>
</feature>
<feature type="compositionally biased region" description="Low complexity" evidence="4">
    <location>
        <begin position="621"/>
        <end position="636"/>
    </location>
</feature>
<feature type="region of interest" description="Disordered" evidence="4">
    <location>
        <begin position="363"/>
        <end position="716"/>
    </location>
</feature>
<dbReference type="AlphaFoldDB" id="G0MXA7"/>
<dbReference type="Proteomes" id="UP000008068">
    <property type="component" value="Unassembled WGS sequence"/>
</dbReference>
<dbReference type="InParanoid" id="G0MXA7"/>
<organism evidence="6">
    <name type="scientific">Caenorhabditis brenneri</name>
    <name type="common">Nematode worm</name>
    <dbReference type="NCBI Taxonomy" id="135651"/>
    <lineage>
        <taxon>Eukaryota</taxon>
        <taxon>Metazoa</taxon>
        <taxon>Ecdysozoa</taxon>
        <taxon>Nematoda</taxon>
        <taxon>Chromadorea</taxon>
        <taxon>Rhabditida</taxon>
        <taxon>Rhabditina</taxon>
        <taxon>Rhabditomorpha</taxon>
        <taxon>Rhabditoidea</taxon>
        <taxon>Rhabditidae</taxon>
        <taxon>Peloderinae</taxon>
        <taxon>Caenorhabditis</taxon>
    </lineage>
</organism>
<dbReference type="InterPro" id="IPR001680">
    <property type="entry name" value="WD40_rpt"/>
</dbReference>
<feature type="compositionally biased region" description="Acidic residues" evidence="4">
    <location>
        <begin position="377"/>
        <end position="386"/>
    </location>
</feature>
<dbReference type="OMA" id="MEFYLNG"/>
<name>G0MXA7_CAEBE</name>
<protein>
    <recommendedName>
        <fullName evidence="1">WD repeat-containing protein 89</fullName>
    </recommendedName>
</protein>
<dbReference type="PANTHER" id="PTHR22889:SF0">
    <property type="entry name" value="WD REPEAT-CONTAINING PROTEIN 89"/>
    <property type="match status" value="1"/>
</dbReference>
<keyword evidence="2" id="KW-0853">WD repeat</keyword>
<dbReference type="OrthoDB" id="25131at2759"/>
<evidence type="ECO:0000256" key="3">
    <source>
        <dbReference type="ARBA" id="ARBA00022737"/>
    </source>
</evidence>
<keyword evidence="6" id="KW-1185">Reference proteome</keyword>
<dbReference type="InterPro" id="IPR015943">
    <property type="entry name" value="WD40/YVTN_repeat-like_dom_sf"/>
</dbReference>
<dbReference type="InterPro" id="IPR039328">
    <property type="entry name" value="WDR89"/>
</dbReference>
<evidence type="ECO:0000313" key="5">
    <source>
        <dbReference type="EMBL" id="EGT46706.1"/>
    </source>
</evidence>
<feature type="compositionally biased region" description="Basic and acidic residues" evidence="4">
    <location>
        <begin position="637"/>
        <end position="670"/>
    </location>
</feature>
<feature type="compositionally biased region" description="Basic and acidic residues" evidence="4">
    <location>
        <begin position="465"/>
        <end position="474"/>
    </location>
</feature>
<gene>
    <name evidence="5" type="ORF">CAEBREN_07793</name>
</gene>
<feature type="compositionally biased region" description="Basic and acidic residues" evidence="4">
    <location>
        <begin position="520"/>
        <end position="537"/>
    </location>
</feature>
<dbReference type="STRING" id="135651.G0MXA7"/>
<feature type="compositionally biased region" description="Low complexity" evidence="4">
    <location>
        <begin position="390"/>
        <end position="412"/>
    </location>
</feature>
<feature type="compositionally biased region" description="Basic and acidic residues" evidence="4">
    <location>
        <begin position="545"/>
        <end position="620"/>
    </location>
</feature>
<dbReference type="SMART" id="SM00320">
    <property type="entry name" value="WD40"/>
    <property type="match status" value="2"/>
</dbReference>
<dbReference type="HOGENOM" id="CLU_028922_0_0_1"/>
<feature type="compositionally biased region" description="Basic and acidic residues" evidence="4">
    <location>
        <begin position="363"/>
        <end position="375"/>
    </location>
</feature>
<evidence type="ECO:0000256" key="1">
    <source>
        <dbReference type="ARBA" id="ARBA00021125"/>
    </source>
</evidence>
<keyword evidence="3" id="KW-0677">Repeat</keyword>
<reference evidence="6" key="1">
    <citation type="submission" date="2011-07" db="EMBL/GenBank/DDBJ databases">
        <authorList>
            <consortium name="Caenorhabditis brenneri Sequencing and Analysis Consortium"/>
            <person name="Wilson R.K."/>
        </authorList>
    </citation>
    <scope>NUCLEOTIDE SEQUENCE [LARGE SCALE GENOMIC DNA]</scope>
    <source>
        <strain evidence="6">PB2801</strain>
    </source>
</reference>
<evidence type="ECO:0000256" key="2">
    <source>
        <dbReference type="ARBA" id="ARBA00022574"/>
    </source>
</evidence>
<dbReference type="EMBL" id="GL379818">
    <property type="protein sequence ID" value="EGT46706.1"/>
    <property type="molecule type" value="Genomic_DNA"/>
</dbReference>